<keyword evidence="10 14" id="KW-0482">Metalloprotease</keyword>
<keyword evidence="11 12" id="KW-0472">Membrane</keyword>
<dbReference type="GO" id="GO:0046872">
    <property type="term" value="F:metal ion binding"/>
    <property type="evidence" value="ECO:0007669"/>
    <property type="project" value="UniProtKB-KW"/>
</dbReference>
<dbReference type="EMBL" id="VDMA02000019">
    <property type="protein sequence ID" value="KAB8180946.1"/>
    <property type="molecule type" value="Genomic_DNA"/>
</dbReference>
<evidence type="ECO:0000256" key="10">
    <source>
        <dbReference type="ARBA" id="ARBA00023049"/>
    </source>
</evidence>
<sequence length="490" mass="52665">MVTAFRATIAFALLAGFYVLVAAVFGATVLVDAAVLRHVTAGSAKIAIVLTLAALALLRGLILVNRRGRQEEPGVAVGRGDEPVLWQTVEELAARVGTRPPDEIRLVAEVNAAVREDTSWLGLRAGRRIMYIGLPLLMTLSVDEMRAVLGHELGHYSGAHTRLGAPVYRGRIAVLAAVASLRNHAFIQKLFSLYARLFLRVSQAVSRRQELEADRFAAAVASREAAGTALRKVHGTADVWDLFMERYVGMTGMAGSRPADLFGGFHALADAHRMKIAQADGGGEEAGPYDSHPSLPERLAALAVLQDVPHARDPRPALALLRDPAVATRAVEQTFWTEEALRLRPLPWEEMVAQGMYAGVNDEALRDLSAAGQRVAGGPEPSLDAALEALARGQAAALHEELVRLGWRPSPDLVAKVLARAVEGVLIGSGRARWTLSWTGPATLRDATGKEVDVEEYAARVAADPAQVPGLRQWFAQIGVSLRPRTPVTP</sequence>
<evidence type="ECO:0000313" key="15">
    <source>
        <dbReference type="Proteomes" id="UP000313066"/>
    </source>
</evidence>
<dbReference type="GO" id="GO:0004222">
    <property type="term" value="F:metalloendopeptidase activity"/>
    <property type="evidence" value="ECO:0007669"/>
    <property type="project" value="InterPro"/>
</dbReference>
<evidence type="ECO:0000256" key="4">
    <source>
        <dbReference type="ARBA" id="ARBA00022670"/>
    </source>
</evidence>
<keyword evidence="8" id="KW-0862">Zinc</keyword>
<keyword evidence="3" id="KW-1003">Cell membrane</keyword>
<evidence type="ECO:0000313" key="14">
    <source>
        <dbReference type="EMBL" id="KAB8180946.1"/>
    </source>
</evidence>
<dbReference type="InterPro" id="IPR001915">
    <property type="entry name" value="Peptidase_M48"/>
</dbReference>
<keyword evidence="4 14" id="KW-0645">Protease</keyword>
<evidence type="ECO:0000256" key="9">
    <source>
        <dbReference type="ARBA" id="ARBA00022989"/>
    </source>
</evidence>
<evidence type="ECO:0000256" key="5">
    <source>
        <dbReference type="ARBA" id="ARBA00022692"/>
    </source>
</evidence>
<proteinExistence type="predicted"/>
<keyword evidence="15" id="KW-1185">Reference proteome</keyword>
<comment type="subcellular location">
    <subcellularLocation>
        <location evidence="2">Cell membrane</location>
        <topology evidence="2">Multi-pass membrane protein</topology>
    </subcellularLocation>
</comment>
<accession>A0A5N6BK33</accession>
<dbReference type="Gene3D" id="3.30.2010.10">
    <property type="entry name" value="Metalloproteases ('zincins'), catalytic domain"/>
    <property type="match status" value="1"/>
</dbReference>
<comment type="cofactor">
    <cofactor evidence="1">
        <name>Zn(2+)</name>
        <dbReference type="ChEBI" id="CHEBI:29105"/>
    </cofactor>
</comment>
<reference evidence="14 15" key="1">
    <citation type="submission" date="2019-10" db="EMBL/GenBank/DDBJ databases">
        <title>Nonomuraea sp. nov., isolated from Phyllanthus amarus.</title>
        <authorList>
            <person name="Klykleung N."/>
            <person name="Tanasupawat S."/>
        </authorList>
    </citation>
    <scope>NUCLEOTIDE SEQUENCE [LARGE SCALE GENOMIC DNA]</scope>
    <source>
        <strain evidence="14 15">CR1-09</strain>
    </source>
</reference>
<evidence type="ECO:0000256" key="6">
    <source>
        <dbReference type="ARBA" id="ARBA00022723"/>
    </source>
</evidence>
<evidence type="ECO:0000256" key="1">
    <source>
        <dbReference type="ARBA" id="ARBA00001947"/>
    </source>
</evidence>
<keyword evidence="7" id="KW-0378">Hydrolase</keyword>
<dbReference type="InterPro" id="IPR050083">
    <property type="entry name" value="HtpX_protease"/>
</dbReference>
<dbReference type="Pfam" id="PF01435">
    <property type="entry name" value="Peptidase_M48"/>
    <property type="match status" value="1"/>
</dbReference>
<feature type="transmembrane region" description="Helical" evidence="12">
    <location>
        <begin position="43"/>
        <end position="64"/>
    </location>
</feature>
<name>A0A5N6BK33_9ACTN</name>
<evidence type="ECO:0000256" key="2">
    <source>
        <dbReference type="ARBA" id="ARBA00004651"/>
    </source>
</evidence>
<evidence type="ECO:0000256" key="12">
    <source>
        <dbReference type="SAM" id="Phobius"/>
    </source>
</evidence>
<dbReference type="PANTHER" id="PTHR43221">
    <property type="entry name" value="PROTEASE HTPX"/>
    <property type="match status" value="1"/>
</dbReference>
<dbReference type="AlphaFoldDB" id="A0A5N6BK33"/>
<evidence type="ECO:0000256" key="8">
    <source>
        <dbReference type="ARBA" id="ARBA00022833"/>
    </source>
</evidence>
<evidence type="ECO:0000256" key="7">
    <source>
        <dbReference type="ARBA" id="ARBA00022801"/>
    </source>
</evidence>
<dbReference type="GO" id="GO:0006508">
    <property type="term" value="P:proteolysis"/>
    <property type="evidence" value="ECO:0007669"/>
    <property type="project" value="UniProtKB-KW"/>
</dbReference>
<evidence type="ECO:0000256" key="11">
    <source>
        <dbReference type="ARBA" id="ARBA00023136"/>
    </source>
</evidence>
<dbReference type="CDD" id="cd07328">
    <property type="entry name" value="M48_Ste24p_like"/>
    <property type="match status" value="1"/>
</dbReference>
<keyword evidence="6" id="KW-0479">Metal-binding</keyword>
<keyword evidence="9 12" id="KW-1133">Transmembrane helix</keyword>
<gene>
    <name evidence="14" type="ORF">FH610_030370</name>
</gene>
<evidence type="ECO:0000259" key="13">
    <source>
        <dbReference type="Pfam" id="PF01435"/>
    </source>
</evidence>
<organism evidence="14 15">
    <name type="scientific">Microbispora catharanthi</name>
    <dbReference type="NCBI Taxonomy" id="1712871"/>
    <lineage>
        <taxon>Bacteria</taxon>
        <taxon>Bacillati</taxon>
        <taxon>Actinomycetota</taxon>
        <taxon>Actinomycetes</taxon>
        <taxon>Streptosporangiales</taxon>
        <taxon>Streptosporangiaceae</taxon>
        <taxon>Microbispora</taxon>
    </lineage>
</organism>
<evidence type="ECO:0000256" key="3">
    <source>
        <dbReference type="ARBA" id="ARBA00022475"/>
    </source>
</evidence>
<feature type="domain" description="Peptidase M48" evidence="13">
    <location>
        <begin position="87"/>
        <end position="303"/>
    </location>
</feature>
<keyword evidence="5 12" id="KW-0812">Transmembrane</keyword>
<comment type="caution">
    <text evidence="14">The sequence shown here is derived from an EMBL/GenBank/DDBJ whole genome shotgun (WGS) entry which is preliminary data.</text>
</comment>
<dbReference type="Proteomes" id="UP000313066">
    <property type="component" value="Unassembled WGS sequence"/>
</dbReference>
<dbReference type="GO" id="GO:0005886">
    <property type="term" value="C:plasma membrane"/>
    <property type="evidence" value="ECO:0007669"/>
    <property type="project" value="UniProtKB-SubCell"/>
</dbReference>
<dbReference type="PANTHER" id="PTHR43221:SF1">
    <property type="entry name" value="PROTEASE HTPX"/>
    <property type="match status" value="1"/>
</dbReference>
<protein>
    <submittedName>
        <fullName evidence="14">M48 family metalloprotease</fullName>
    </submittedName>
</protein>
<dbReference type="RefSeq" id="WP_139578452.1">
    <property type="nucleotide sequence ID" value="NZ_VDMA02000019.1"/>
</dbReference>